<gene>
    <name evidence="1" type="ORF">B1207_08630</name>
</gene>
<proteinExistence type="predicted"/>
<dbReference type="AlphaFoldDB" id="A0A364LIE5"/>
<reference evidence="1 2" key="1">
    <citation type="submission" date="2017-02" db="EMBL/GenBank/DDBJ databases">
        <title>Legionella quilivanii strain from human: case report and whole genome sequencing analysis.</title>
        <authorList>
            <person name="Lalancette C."/>
            <person name="Leduc J.-M."/>
            <person name="Levesque S."/>
            <person name="Fournier E."/>
            <person name="Saoud J."/>
            <person name="Faucher S.P."/>
            <person name="Bernard K."/>
            <person name="Martineau C."/>
            <person name="Longtin J."/>
        </authorList>
    </citation>
    <scope>NUCLEOTIDE SEQUENCE [LARGE SCALE GENOMIC DNA]</scope>
    <source>
        <strain evidence="1 2">ID143958</strain>
    </source>
</reference>
<dbReference type="RefSeq" id="WP_112219585.1">
    <property type="nucleotide sequence ID" value="NZ_MVJN01000006.1"/>
</dbReference>
<dbReference type="EMBL" id="MVJN01000006">
    <property type="protein sequence ID" value="RAP36208.1"/>
    <property type="molecule type" value="Genomic_DNA"/>
</dbReference>
<evidence type="ECO:0000313" key="2">
    <source>
        <dbReference type="Proteomes" id="UP000249458"/>
    </source>
</evidence>
<sequence length="186" mass="21711">MPEIARLTKFFCKIENTYRESLSIRHLIENGEIIPAAHSEINFIILVVNRLRLDLNHNKRLTAEILEEMLKGAHLRFEDDGFFYSEISMQFKERLQKRRSSHQSIVQQYSFSGVVLKEVLFGVSENKEGKKASWIQFERHNTRTIAALTLHLIDYLRYRCTGKNIGPFGVSVYTDREPLTINPVKI</sequence>
<dbReference type="Proteomes" id="UP000249458">
    <property type="component" value="Unassembled WGS sequence"/>
</dbReference>
<accession>A0A364LIE5</accession>
<comment type="caution">
    <text evidence="1">The sequence shown here is derived from an EMBL/GenBank/DDBJ whole genome shotgun (WGS) entry which is preliminary data.</text>
</comment>
<evidence type="ECO:0000313" key="1">
    <source>
        <dbReference type="EMBL" id="RAP36208.1"/>
    </source>
</evidence>
<organism evidence="1 2">
    <name type="scientific">Legionella quinlivanii</name>
    <dbReference type="NCBI Taxonomy" id="45073"/>
    <lineage>
        <taxon>Bacteria</taxon>
        <taxon>Pseudomonadati</taxon>
        <taxon>Pseudomonadota</taxon>
        <taxon>Gammaproteobacteria</taxon>
        <taxon>Legionellales</taxon>
        <taxon>Legionellaceae</taxon>
        <taxon>Legionella</taxon>
    </lineage>
</organism>
<protein>
    <submittedName>
        <fullName evidence="1">Uncharacterized protein</fullName>
    </submittedName>
</protein>
<name>A0A364LIE5_9GAMM</name>